<name>A0A8T0I3A5_CERPU</name>
<dbReference type="EMBL" id="CM026425">
    <property type="protein sequence ID" value="KAG0577944.1"/>
    <property type="molecule type" value="Genomic_DNA"/>
</dbReference>
<evidence type="ECO:0000313" key="2">
    <source>
        <dbReference type="EMBL" id="KAG0577944.1"/>
    </source>
</evidence>
<feature type="domain" description="TLDc" evidence="1">
    <location>
        <begin position="299"/>
        <end position="493"/>
    </location>
</feature>
<dbReference type="InterPro" id="IPR006571">
    <property type="entry name" value="TLDc_dom"/>
</dbReference>
<reference evidence="2" key="1">
    <citation type="submission" date="2020-06" db="EMBL/GenBank/DDBJ databases">
        <title>WGS assembly of Ceratodon purpureus strain R40.</title>
        <authorList>
            <person name="Carey S.B."/>
            <person name="Jenkins J."/>
            <person name="Shu S."/>
            <person name="Lovell J.T."/>
            <person name="Sreedasyam A."/>
            <person name="Maumus F."/>
            <person name="Tiley G.P."/>
            <person name="Fernandez-Pozo N."/>
            <person name="Barry K."/>
            <person name="Chen C."/>
            <person name="Wang M."/>
            <person name="Lipzen A."/>
            <person name="Daum C."/>
            <person name="Saski C.A."/>
            <person name="Payton A.C."/>
            <person name="Mcbreen J.C."/>
            <person name="Conrad R.E."/>
            <person name="Kollar L.M."/>
            <person name="Olsson S."/>
            <person name="Huttunen S."/>
            <person name="Landis J.B."/>
            <person name="Wickett N.J."/>
            <person name="Johnson M.G."/>
            <person name="Rensing S.A."/>
            <person name="Grimwood J."/>
            <person name="Schmutz J."/>
            <person name="Mcdaniel S.F."/>
        </authorList>
    </citation>
    <scope>NUCLEOTIDE SEQUENCE</scope>
    <source>
        <strain evidence="2">R40</strain>
    </source>
</reference>
<gene>
    <name evidence="2" type="ORF">KC19_5G193500</name>
</gene>
<organism evidence="2 3">
    <name type="scientific">Ceratodon purpureus</name>
    <name type="common">Fire moss</name>
    <name type="synonym">Dicranum purpureum</name>
    <dbReference type="NCBI Taxonomy" id="3225"/>
    <lineage>
        <taxon>Eukaryota</taxon>
        <taxon>Viridiplantae</taxon>
        <taxon>Streptophyta</taxon>
        <taxon>Embryophyta</taxon>
        <taxon>Bryophyta</taxon>
        <taxon>Bryophytina</taxon>
        <taxon>Bryopsida</taxon>
        <taxon>Dicranidae</taxon>
        <taxon>Pseudoditrichales</taxon>
        <taxon>Ditrichaceae</taxon>
        <taxon>Ceratodon</taxon>
    </lineage>
</organism>
<dbReference type="PANTHER" id="PTHR23354">
    <property type="entry name" value="NUCLEOLAR PROTEIN 7/ESTROGEN RECEPTOR COACTIVATOR-RELATED"/>
    <property type="match status" value="1"/>
</dbReference>
<dbReference type="AlphaFoldDB" id="A0A8T0I3A5"/>
<dbReference type="PROSITE" id="PS51886">
    <property type="entry name" value="TLDC"/>
    <property type="match status" value="1"/>
</dbReference>
<dbReference type="Pfam" id="PF07534">
    <property type="entry name" value="TLD"/>
    <property type="match status" value="1"/>
</dbReference>
<dbReference type="PANTHER" id="PTHR23354:SF104">
    <property type="entry name" value="TLD-DOMAIN CONTAINING NUCLEOLAR PROTEIN"/>
    <property type="match status" value="1"/>
</dbReference>
<comment type="caution">
    <text evidence="2">The sequence shown here is derived from an EMBL/GenBank/DDBJ whole genome shotgun (WGS) entry which is preliminary data.</text>
</comment>
<proteinExistence type="predicted"/>
<keyword evidence="3" id="KW-1185">Reference proteome</keyword>
<dbReference type="Proteomes" id="UP000822688">
    <property type="component" value="Chromosome 5"/>
</dbReference>
<protein>
    <recommendedName>
        <fullName evidence="1">TLDc domain-containing protein</fullName>
    </recommendedName>
</protein>
<accession>A0A8T0I3A5</accession>
<evidence type="ECO:0000313" key="3">
    <source>
        <dbReference type="Proteomes" id="UP000822688"/>
    </source>
</evidence>
<dbReference type="SMART" id="SM00584">
    <property type="entry name" value="TLDc"/>
    <property type="match status" value="1"/>
</dbReference>
<evidence type="ECO:0000259" key="1">
    <source>
        <dbReference type="PROSITE" id="PS51886"/>
    </source>
</evidence>
<sequence length="549" mass="59840">MGNSTSTSEGGGGEEHSQLERKLQSDLTFLKRAFSTLSASKDGNQQIIPISTLERVFNLAPLNVIDQVPSVDQSDLPLFISEIGSAVTRTFFNSESGQVDWPLFLSGFDLCCRQGLGAAKLKMLFAVFVKGKREHDLLPGLKVEGDQDLTGFVTMSQLQDILLLCWLLMCHTRLENVKDDKDLHVALPNLHPLLASCHAAASGASADTAWKGKEEISMDKVTSWVLSIIPGITDCLAQYVKAHLQRLALEEKIIKSDDKPAPQGTGAADKMEQVLDSETAEVVAPGLLTLGTAWAVGLSQRDSSGSGLVTAACDLWSSSNSYPTLLYRASSHGRGINRFWTRVEGYKAPLLLLISGTSTEGDNNKPTGENWVVGALISGGFDNKEVFYGNSGCCLFAISPHFVPLRSTGRETNYVYSHKRTPGSVYRSNPKPEGVGFGGSQGKERLWLDDEFVNVTVQHHALDKSYHSGSLVPGQGYGPVKGRVGEVEVWGLGGASADEEQAKFQHRENLFSEQRRKVDLKNFGNWKDSPEAMMMDMVSNPSKAAREER</sequence>